<organism evidence="3 4">
    <name type="scientific">Jimgerdemannia flammicorona</name>
    <dbReference type="NCBI Taxonomy" id="994334"/>
    <lineage>
        <taxon>Eukaryota</taxon>
        <taxon>Fungi</taxon>
        <taxon>Fungi incertae sedis</taxon>
        <taxon>Mucoromycota</taxon>
        <taxon>Mucoromycotina</taxon>
        <taxon>Endogonomycetes</taxon>
        <taxon>Endogonales</taxon>
        <taxon>Endogonaceae</taxon>
        <taxon>Jimgerdemannia</taxon>
    </lineage>
</organism>
<accession>A0A433QAW2</accession>
<dbReference type="AlphaFoldDB" id="A0A433QAW2"/>
<feature type="compositionally biased region" description="Basic and acidic residues" evidence="1">
    <location>
        <begin position="93"/>
        <end position="122"/>
    </location>
</feature>
<reference evidence="3 4" key="1">
    <citation type="journal article" date="2018" name="New Phytol.">
        <title>Phylogenomics of Endogonaceae and evolution of mycorrhizas within Mucoromycota.</title>
        <authorList>
            <person name="Chang Y."/>
            <person name="Desiro A."/>
            <person name="Na H."/>
            <person name="Sandor L."/>
            <person name="Lipzen A."/>
            <person name="Clum A."/>
            <person name="Barry K."/>
            <person name="Grigoriev I.V."/>
            <person name="Martin F.M."/>
            <person name="Stajich J.E."/>
            <person name="Smith M.E."/>
            <person name="Bonito G."/>
            <person name="Spatafora J.W."/>
        </authorList>
    </citation>
    <scope>NUCLEOTIDE SEQUENCE [LARGE SCALE GENOMIC DNA]</scope>
    <source>
        <strain evidence="3 4">AD002</strain>
    </source>
</reference>
<keyword evidence="4" id="KW-1185">Reference proteome</keyword>
<feature type="region of interest" description="Disordered" evidence="1">
    <location>
        <begin position="1"/>
        <end position="125"/>
    </location>
</feature>
<evidence type="ECO:0000313" key="4">
    <source>
        <dbReference type="Proteomes" id="UP000274822"/>
    </source>
</evidence>
<evidence type="ECO:0000256" key="1">
    <source>
        <dbReference type="SAM" id="MobiDB-lite"/>
    </source>
</evidence>
<feature type="compositionally biased region" description="Basic and acidic residues" evidence="1">
    <location>
        <begin position="34"/>
        <end position="50"/>
    </location>
</feature>
<proteinExistence type="predicted"/>
<feature type="domain" description="At4g15545-like C-terminal" evidence="2">
    <location>
        <begin position="136"/>
        <end position="193"/>
    </location>
</feature>
<dbReference type="Proteomes" id="UP000274822">
    <property type="component" value="Unassembled WGS sequence"/>
</dbReference>
<feature type="compositionally biased region" description="Low complexity" evidence="1">
    <location>
        <begin position="68"/>
        <end position="86"/>
    </location>
</feature>
<dbReference type="InterPro" id="IPR058935">
    <property type="entry name" value="At4g15545-like_C"/>
</dbReference>
<evidence type="ECO:0000259" key="2">
    <source>
        <dbReference type="Pfam" id="PF25972"/>
    </source>
</evidence>
<evidence type="ECO:0000313" key="3">
    <source>
        <dbReference type="EMBL" id="RUS26864.1"/>
    </source>
</evidence>
<feature type="compositionally biased region" description="Polar residues" evidence="1">
    <location>
        <begin position="1"/>
        <end position="29"/>
    </location>
</feature>
<sequence length="211" mass="23549">MTISLIISATPTADLQQQLQQPRPFSSNAVRKPHSIEDPTRLPTHHEERPPAYSRVSRTRTPSPTKPMSRSSAVAAANAEMARSASITTSPSKAERERGRERERERGMERERERESRERDTDSTGLEESVVNAFAELYKQIMESLTSDEFAKFAAVVSAFNASQKTAEETVRDVEVIVKSRDLFLRFKALVSRALQEREKAEAAASASAEA</sequence>
<gene>
    <name evidence="3" type="ORF">BC938DRAFT_484014</name>
</gene>
<comment type="caution">
    <text evidence="3">The sequence shown here is derived from an EMBL/GenBank/DDBJ whole genome shotgun (WGS) entry which is preliminary data.</text>
</comment>
<dbReference type="Pfam" id="PF25972">
    <property type="entry name" value="At4g15545_C"/>
    <property type="match status" value="1"/>
</dbReference>
<protein>
    <recommendedName>
        <fullName evidence="2">At4g15545-like C-terminal domain-containing protein</fullName>
    </recommendedName>
</protein>
<name>A0A433QAW2_9FUNG</name>
<dbReference type="EMBL" id="RBNJ01009486">
    <property type="protein sequence ID" value="RUS26864.1"/>
    <property type="molecule type" value="Genomic_DNA"/>
</dbReference>